<dbReference type="SUPFAM" id="SSF52540">
    <property type="entry name" value="P-loop containing nucleoside triphosphate hydrolases"/>
    <property type="match status" value="1"/>
</dbReference>
<dbReference type="InterPro" id="IPR013029">
    <property type="entry name" value="YchF_C"/>
</dbReference>
<dbReference type="PANTHER" id="PTHR23305">
    <property type="entry name" value="OBG GTPASE FAMILY"/>
    <property type="match status" value="1"/>
</dbReference>
<dbReference type="PIRSF" id="PIRSF006641">
    <property type="entry name" value="CHP00092"/>
    <property type="match status" value="1"/>
</dbReference>
<evidence type="ECO:0000256" key="1">
    <source>
        <dbReference type="ARBA" id="ARBA00022723"/>
    </source>
</evidence>
<evidence type="ECO:0000313" key="7">
    <source>
        <dbReference type="Proteomes" id="UP000033860"/>
    </source>
</evidence>
<dbReference type="AlphaFoldDB" id="A0A0G1U518"/>
<dbReference type="Proteomes" id="UP000033860">
    <property type="component" value="Unassembled WGS sequence"/>
</dbReference>
<feature type="domain" description="OBG-type G" evidence="5">
    <location>
        <begin position="3"/>
        <end position="263"/>
    </location>
</feature>
<dbReference type="Pfam" id="PF06071">
    <property type="entry name" value="YchF-GTPase_C"/>
    <property type="match status" value="1"/>
</dbReference>
<dbReference type="PROSITE" id="PS51710">
    <property type="entry name" value="G_OBG"/>
    <property type="match status" value="1"/>
</dbReference>
<evidence type="ECO:0000256" key="4">
    <source>
        <dbReference type="ARBA" id="ARBA00022842"/>
    </source>
</evidence>
<keyword evidence="4" id="KW-0460">Magnesium</keyword>
<dbReference type="PATRIC" id="fig|1618371.3.peg.470"/>
<dbReference type="InterPro" id="IPR027417">
    <property type="entry name" value="P-loop_NTPase"/>
</dbReference>
<dbReference type="PANTHER" id="PTHR23305:SF18">
    <property type="entry name" value="OBG-TYPE G DOMAIN-CONTAINING PROTEIN"/>
    <property type="match status" value="1"/>
</dbReference>
<dbReference type="InterPro" id="IPR012675">
    <property type="entry name" value="Beta-grasp_dom_sf"/>
</dbReference>
<dbReference type="GO" id="GO:0005737">
    <property type="term" value="C:cytoplasm"/>
    <property type="evidence" value="ECO:0007669"/>
    <property type="project" value="TreeGrafter"/>
</dbReference>
<dbReference type="InterPro" id="IPR031167">
    <property type="entry name" value="G_OBG"/>
</dbReference>
<dbReference type="PRINTS" id="PR00326">
    <property type="entry name" value="GTP1OBG"/>
</dbReference>
<dbReference type="InterPro" id="IPR041706">
    <property type="entry name" value="YchF_N"/>
</dbReference>
<evidence type="ECO:0000313" key="6">
    <source>
        <dbReference type="EMBL" id="KKU61423.1"/>
    </source>
</evidence>
<name>A0A0G1U518_9BACT</name>
<dbReference type="GO" id="GO:0016887">
    <property type="term" value="F:ATP hydrolysis activity"/>
    <property type="evidence" value="ECO:0007669"/>
    <property type="project" value="InterPro"/>
</dbReference>
<keyword evidence="1" id="KW-0479">Metal-binding</keyword>
<dbReference type="InterPro" id="IPR012676">
    <property type="entry name" value="TGS-like"/>
</dbReference>
<dbReference type="GO" id="GO:0046872">
    <property type="term" value="F:metal ion binding"/>
    <property type="evidence" value="ECO:0007669"/>
    <property type="project" value="UniProtKB-KW"/>
</dbReference>
<keyword evidence="2" id="KW-0547">Nucleotide-binding</keyword>
<dbReference type="Pfam" id="PF01926">
    <property type="entry name" value="MMR_HSR1"/>
    <property type="match status" value="1"/>
</dbReference>
<protein>
    <submittedName>
        <fullName evidence="6">Translation-associated GTPase</fullName>
    </submittedName>
</protein>
<gene>
    <name evidence="6" type="ORF">UX85_C0003G0082</name>
</gene>
<keyword evidence="3" id="KW-0067">ATP-binding</keyword>
<proteinExistence type="predicted"/>
<evidence type="ECO:0000256" key="3">
    <source>
        <dbReference type="ARBA" id="ARBA00022840"/>
    </source>
</evidence>
<dbReference type="Gene3D" id="3.40.50.300">
    <property type="entry name" value="P-loop containing nucleotide triphosphate hydrolases"/>
    <property type="match status" value="1"/>
</dbReference>
<evidence type="ECO:0000256" key="2">
    <source>
        <dbReference type="ARBA" id="ARBA00022741"/>
    </source>
</evidence>
<dbReference type="GO" id="GO:0005524">
    <property type="term" value="F:ATP binding"/>
    <property type="evidence" value="ECO:0007669"/>
    <property type="project" value="UniProtKB-KW"/>
</dbReference>
<dbReference type="Gene3D" id="3.10.20.30">
    <property type="match status" value="1"/>
</dbReference>
<dbReference type="InterPro" id="IPR023192">
    <property type="entry name" value="TGS-like_dom_sf"/>
</dbReference>
<dbReference type="Gene3D" id="1.10.150.300">
    <property type="entry name" value="TGS-like domain"/>
    <property type="match status" value="1"/>
</dbReference>
<dbReference type="InterPro" id="IPR004396">
    <property type="entry name" value="ATPase_YchF/OLA1"/>
</dbReference>
<dbReference type="InterPro" id="IPR006073">
    <property type="entry name" value="GTP-bd"/>
</dbReference>
<dbReference type="SUPFAM" id="SSF81271">
    <property type="entry name" value="TGS-like"/>
    <property type="match status" value="1"/>
</dbReference>
<dbReference type="EMBL" id="LCNT01000003">
    <property type="protein sequence ID" value="KKU61423.1"/>
    <property type="molecule type" value="Genomic_DNA"/>
</dbReference>
<comment type="caution">
    <text evidence="6">The sequence shown here is derived from an EMBL/GenBank/DDBJ whole genome shotgun (WGS) entry which is preliminary data.</text>
</comment>
<reference evidence="6 7" key="1">
    <citation type="journal article" date="2015" name="Nature">
        <title>rRNA introns, odd ribosomes, and small enigmatic genomes across a large radiation of phyla.</title>
        <authorList>
            <person name="Brown C.T."/>
            <person name="Hug L.A."/>
            <person name="Thomas B.C."/>
            <person name="Sharon I."/>
            <person name="Castelle C.J."/>
            <person name="Singh A."/>
            <person name="Wilkins M.J."/>
            <person name="Williams K.H."/>
            <person name="Banfield J.F."/>
        </authorList>
    </citation>
    <scope>NUCLEOTIDE SEQUENCE [LARGE SCALE GENOMIC DNA]</scope>
</reference>
<evidence type="ECO:0000259" key="5">
    <source>
        <dbReference type="PROSITE" id="PS51710"/>
    </source>
</evidence>
<dbReference type="GO" id="GO:0005525">
    <property type="term" value="F:GTP binding"/>
    <property type="evidence" value="ECO:0007669"/>
    <property type="project" value="InterPro"/>
</dbReference>
<dbReference type="NCBIfam" id="TIGR00092">
    <property type="entry name" value="redox-regulated ATPase YchF"/>
    <property type="match status" value="1"/>
</dbReference>
<sequence length="347" mass="37977">MSLSIGIVGLPNVGKSTLFNALLKRAVADVGDYPFTTVEPNTGVVEVPDERLTKLADALKIEKRVPAAVKFYDIAGLVKGAHEGEGLGNQFLGHIRQVDAILHLVRGFSAEKVPHVSGRVDPVHDLATVNLELTLADFEIVSRAVNETRGDKDRLAVLEKLYGALKQGKLAREADLTDEEQVAVADLNLLTLKPVLYVLNLDEAAVEGGAEVKGLPEVMLISAKLEAEINELAEKERDEYLKELKQDEPFLDRLIKRCYSLLDLITFFTVKGGKQAQAWPLKRDGTALEAAEVVHTDFAKNFIKAGVILWQDLVRSGGWVTARKKGLVKAAGKGYILKDGEVVEFFT</sequence>
<organism evidence="6 7">
    <name type="scientific">Candidatus Beckwithbacteria bacterium GW2011_GWB1_47_15</name>
    <dbReference type="NCBI Taxonomy" id="1618371"/>
    <lineage>
        <taxon>Bacteria</taxon>
        <taxon>Candidatus Beckwithiibacteriota</taxon>
    </lineage>
</organism>
<dbReference type="CDD" id="cd01900">
    <property type="entry name" value="YchF"/>
    <property type="match status" value="1"/>
</dbReference>
<accession>A0A0G1U518</accession>